<dbReference type="EMBL" id="UFVR01000004">
    <property type="protein sequence ID" value="SUX46017.1"/>
    <property type="molecule type" value="Genomic_DNA"/>
</dbReference>
<dbReference type="Gene3D" id="2.40.160.50">
    <property type="entry name" value="membrane protein fhac: a member of the omp85/tpsb transporter family"/>
    <property type="match status" value="1"/>
</dbReference>
<evidence type="ECO:0000313" key="4">
    <source>
        <dbReference type="EMBL" id="SUX46017.1"/>
    </source>
</evidence>
<dbReference type="InterPro" id="IPR000184">
    <property type="entry name" value="Bac_surfAg_D15"/>
</dbReference>
<feature type="domain" description="Bacterial surface antigen (D15)" evidence="3">
    <location>
        <begin position="1"/>
        <end position="71"/>
    </location>
</feature>
<protein>
    <submittedName>
        <fullName evidence="4">Surface antigen</fullName>
    </submittedName>
</protein>
<evidence type="ECO:0000313" key="5">
    <source>
        <dbReference type="Proteomes" id="UP000254282"/>
    </source>
</evidence>
<reference evidence="4 5" key="1">
    <citation type="submission" date="2018-06" db="EMBL/GenBank/DDBJ databases">
        <authorList>
            <consortium name="Pathogen Informatics"/>
            <person name="Doyle S."/>
        </authorList>
    </citation>
    <scope>NUCLEOTIDE SEQUENCE [LARGE SCALE GENOMIC DNA]</scope>
    <source>
        <strain evidence="4 5">NCTC13532</strain>
    </source>
</reference>
<organism evidence="4 5">
    <name type="scientific">Chryseobacterium indoltheticum</name>
    <dbReference type="NCBI Taxonomy" id="254"/>
    <lineage>
        <taxon>Bacteria</taxon>
        <taxon>Pseudomonadati</taxon>
        <taxon>Bacteroidota</taxon>
        <taxon>Flavobacteriia</taxon>
        <taxon>Flavobacteriales</taxon>
        <taxon>Weeksellaceae</taxon>
        <taxon>Chryseobacterium group</taxon>
        <taxon>Chryseobacterium</taxon>
    </lineage>
</organism>
<gene>
    <name evidence="4" type="ORF">NCTC13532_01545</name>
</gene>
<evidence type="ECO:0000259" key="3">
    <source>
        <dbReference type="Pfam" id="PF01103"/>
    </source>
</evidence>
<dbReference type="Pfam" id="PF01103">
    <property type="entry name" value="Omp85"/>
    <property type="match status" value="1"/>
</dbReference>
<evidence type="ECO:0000256" key="1">
    <source>
        <dbReference type="ARBA" id="ARBA00004370"/>
    </source>
</evidence>
<dbReference type="GO" id="GO:0019867">
    <property type="term" value="C:outer membrane"/>
    <property type="evidence" value="ECO:0007669"/>
    <property type="project" value="InterPro"/>
</dbReference>
<comment type="subcellular location">
    <subcellularLocation>
        <location evidence="1">Membrane</location>
    </subcellularLocation>
</comment>
<dbReference type="AlphaFoldDB" id="A0A381FHJ6"/>
<dbReference type="Proteomes" id="UP000254282">
    <property type="component" value="Unassembled WGS sequence"/>
</dbReference>
<sequence>MWFANFELRARLAETNLWKQHFSFTVAPFFDMGTVRNRWQDLNFQNIKTSYGAGLRIGWNQSTILYFDYGRSKEDGLFFFGIVQNF</sequence>
<name>A0A381FHJ6_9FLAO</name>
<proteinExistence type="predicted"/>
<evidence type="ECO:0000256" key="2">
    <source>
        <dbReference type="ARBA" id="ARBA00023136"/>
    </source>
</evidence>
<accession>A0A381FHJ6</accession>
<keyword evidence="2" id="KW-0472">Membrane</keyword>